<proteinExistence type="predicted"/>
<protein>
    <submittedName>
        <fullName evidence="1">Uncharacterized protein</fullName>
    </submittedName>
</protein>
<evidence type="ECO:0000313" key="1">
    <source>
        <dbReference type="EMBL" id="DAD97060.1"/>
    </source>
</evidence>
<name>A0A8S5NRQ0_9CAUD</name>
<dbReference type="EMBL" id="BK015228">
    <property type="protein sequence ID" value="DAD97060.1"/>
    <property type="molecule type" value="Genomic_DNA"/>
</dbReference>
<accession>A0A8S5NRQ0</accession>
<organism evidence="1">
    <name type="scientific">Myoviridae sp. cteaT5</name>
    <dbReference type="NCBI Taxonomy" id="2826676"/>
    <lineage>
        <taxon>Viruses</taxon>
        <taxon>Duplodnaviria</taxon>
        <taxon>Heunggongvirae</taxon>
        <taxon>Uroviricota</taxon>
        <taxon>Caudoviricetes</taxon>
    </lineage>
</organism>
<sequence>MIRTCKQLAAALNEVNNETIQVVKEHGYYIVKCGGYESHIAYTLKELVNDCKAVKIELVYKFWTMQGMKVMHINGIK</sequence>
<reference evidence="1" key="1">
    <citation type="journal article" date="2021" name="Proc. Natl. Acad. Sci. U.S.A.">
        <title>A Catalog of Tens of Thousands of Viruses from Human Metagenomes Reveals Hidden Associations with Chronic Diseases.</title>
        <authorList>
            <person name="Tisza M.J."/>
            <person name="Buck C.B."/>
        </authorList>
    </citation>
    <scope>NUCLEOTIDE SEQUENCE</scope>
    <source>
        <strain evidence="1">CteaT5</strain>
    </source>
</reference>